<dbReference type="InterPro" id="IPR001584">
    <property type="entry name" value="Integrase_cat-core"/>
</dbReference>
<dbReference type="SUPFAM" id="SSF53254">
    <property type="entry name" value="Phosphoglycerate mutase-like"/>
    <property type="match status" value="1"/>
</dbReference>
<keyword evidence="4" id="KW-0540">Nuclease</keyword>
<dbReference type="Gene3D" id="3.10.10.10">
    <property type="entry name" value="HIV Type 1 Reverse Transcriptase, subunit A, domain 1"/>
    <property type="match status" value="1"/>
</dbReference>
<dbReference type="GO" id="GO:0004190">
    <property type="term" value="F:aspartic-type endopeptidase activity"/>
    <property type="evidence" value="ECO:0007669"/>
    <property type="project" value="InterPro"/>
</dbReference>
<dbReference type="InterPro" id="IPR036397">
    <property type="entry name" value="RNaseH_sf"/>
</dbReference>
<keyword evidence="12" id="KW-1185">Reference proteome</keyword>
<accession>A0AA88YTV9</accession>
<dbReference type="Gene3D" id="3.30.70.270">
    <property type="match status" value="2"/>
</dbReference>
<dbReference type="Pfam" id="PF17917">
    <property type="entry name" value="RT_RNaseH"/>
    <property type="match status" value="1"/>
</dbReference>
<dbReference type="Gene3D" id="3.40.50.1240">
    <property type="entry name" value="Phosphoglycerate mutase-like"/>
    <property type="match status" value="1"/>
</dbReference>
<dbReference type="InterPro" id="IPR043128">
    <property type="entry name" value="Rev_trsase/Diguanyl_cyclase"/>
</dbReference>
<keyword evidence="3" id="KW-0548">Nucleotidyltransferase</keyword>
<dbReference type="PROSITE" id="PS50878">
    <property type="entry name" value="RT_POL"/>
    <property type="match status" value="1"/>
</dbReference>
<feature type="region of interest" description="Disordered" evidence="8">
    <location>
        <begin position="1284"/>
        <end position="1319"/>
    </location>
</feature>
<dbReference type="EMBL" id="VSWD01000004">
    <property type="protein sequence ID" value="KAK3105253.1"/>
    <property type="molecule type" value="Genomic_DNA"/>
</dbReference>
<dbReference type="Pfam" id="PF17921">
    <property type="entry name" value="Integrase_H2C2"/>
    <property type="match status" value="1"/>
</dbReference>
<feature type="domain" description="Integrase catalytic" evidence="10">
    <location>
        <begin position="1023"/>
        <end position="1176"/>
    </location>
</feature>
<dbReference type="SUPFAM" id="SSF50630">
    <property type="entry name" value="Acid proteases"/>
    <property type="match status" value="1"/>
</dbReference>
<comment type="caution">
    <text evidence="11">The sequence shown here is derived from an EMBL/GenBank/DDBJ whole genome shotgun (WGS) entry which is preliminary data.</text>
</comment>
<dbReference type="Pfam" id="PF00078">
    <property type="entry name" value="RVT_1"/>
    <property type="match status" value="1"/>
</dbReference>
<feature type="compositionally biased region" description="Basic and acidic residues" evidence="8">
    <location>
        <begin position="267"/>
        <end position="282"/>
    </location>
</feature>
<evidence type="ECO:0000313" key="11">
    <source>
        <dbReference type="EMBL" id="KAK3105253.1"/>
    </source>
</evidence>
<dbReference type="FunFam" id="3.10.10.10:FF:000003">
    <property type="entry name" value="Retrovirus-related Pol polyprotein from transposon 297-like Protein"/>
    <property type="match status" value="1"/>
</dbReference>
<dbReference type="PANTHER" id="PTHR37984:SF11">
    <property type="entry name" value="INTEGRASE CATALYTIC DOMAIN-CONTAINING PROTEIN"/>
    <property type="match status" value="1"/>
</dbReference>
<proteinExistence type="predicted"/>
<evidence type="ECO:0000256" key="5">
    <source>
        <dbReference type="ARBA" id="ARBA00022759"/>
    </source>
</evidence>
<dbReference type="InterPro" id="IPR012337">
    <property type="entry name" value="RNaseH-like_sf"/>
</dbReference>
<dbReference type="InterPro" id="IPR043502">
    <property type="entry name" value="DNA/RNA_pol_sf"/>
</dbReference>
<evidence type="ECO:0000256" key="6">
    <source>
        <dbReference type="ARBA" id="ARBA00022801"/>
    </source>
</evidence>
<dbReference type="FunFam" id="3.10.20.370:FF:000001">
    <property type="entry name" value="Retrovirus-related Pol polyprotein from transposon 17.6-like protein"/>
    <property type="match status" value="1"/>
</dbReference>
<dbReference type="InterPro" id="IPR050951">
    <property type="entry name" value="Retrovirus_Pol_polyprotein"/>
</dbReference>
<feature type="region of interest" description="Disordered" evidence="8">
    <location>
        <begin position="265"/>
        <end position="289"/>
    </location>
</feature>
<feature type="domain" description="Reverse transcriptase" evidence="9">
    <location>
        <begin position="473"/>
        <end position="652"/>
    </location>
</feature>
<dbReference type="InterPro" id="IPR000477">
    <property type="entry name" value="RT_dom"/>
</dbReference>
<evidence type="ECO:0000256" key="4">
    <source>
        <dbReference type="ARBA" id="ARBA00022722"/>
    </source>
</evidence>
<organism evidence="11 12">
    <name type="scientific">Pinctada imbricata</name>
    <name type="common">Atlantic pearl-oyster</name>
    <name type="synonym">Pinctada martensii</name>
    <dbReference type="NCBI Taxonomy" id="66713"/>
    <lineage>
        <taxon>Eukaryota</taxon>
        <taxon>Metazoa</taxon>
        <taxon>Spiralia</taxon>
        <taxon>Lophotrochozoa</taxon>
        <taxon>Mollusca</taxon>
        <taxon>Bivalvia</taxon>
        <taxon>Autobranchia</taxon>
        <taxon>Pteriomorphia</taxon>
        <taxon>Pterioida</taxon>
        <taxon>Pterioidea</taxon>
        <taxon>Pteriidae</taxon>
        <taxon>Pinctada</taxon>
    </lineage>
</organism>
<dbReference type="GO" id="GO:0006508">
    <property type="term" value="P:proteolysis"/>
    <property type="evidence" value="ECO:0007669"/>
    <property type="project" value="InterPro"/>
</dbReference>
<dbReference type="FunFam" id="3.30.70.270:FF:000026">
    <property type="entry name" value="Transposon Ty3-G Gag-Pol polyprotein"/>
    <property type="match status" value="1"/>
</dbReference>
<protein>
    <recommendedName>
        <fullName evidence="1">RNA-directed DNA polymerase</fullName>
        <ecNumber evidence="1">2.7.7.49</ecNumber>
    </recommendedName>
</protein>
<dbReference type="Pfam" id="PF00665">
    <property type="entry name" value="rve"/>
    <property type="match status" value="1"/>
</dbReference>
<evidence type="ECO:0000256" key="8">
    <source>
        <dbReference type="SAM" id="MobiDB-lite"/>
    </source>
</evidence>
<feature type="compositionally biased region" description="Basic residues" evidence="8">
    <location>
        <begin position="200"/>
        <end position="210"/>
    </location>
</feature>
<evidence type="ECO:0000256" key="2">
    <source>
        <dbReference type="ARBA" id="ARBA00022679"/>
    </source>
</evidence>
<name>A0AA88YTV9_PINIB</name>
<evidence type="ECO:0000259" key="9">
    <source>
        <dbReference type="PROSITE" id="PS50878"/>
    </source>
</evidence>
<evidence type="ECO:0000313" key="12">
    <source>
        <dbReference type="Proteomes" id="UP001186944"/>
    </source>
</evidence>
<dbReference type="GO" id="GO:0015074">
    <property type="term" value="P:DNA integration"/>
    <property type="evidence" value="ECO:0007669"/>
    <property type="project" value="InterPro"/>
</dbReference>
<feature type="compositionally biased region" description="Polar residues" evidence="8">
    <location>
        <begin position="1305"/>
        <end position="1317"/>
    </location>
</feature>
<keyword evidence="5" id="KW-0255">Endonuclease</keyword>
<dbReference type="PROSITE" id="PS00141">
    <property type="entry name" value="ASP_PROTEASE"/>
    <property type="match status" value="1"/>
</dbReference>
<keyword evidence="7" id="KW-0695">RNA-directed DNA polymerase</keyword>
<gene>
    <name evidence="11" type="ORF">FSP39_020877</name>
</gene>
<sequence length="1749" mass="199336">MATALPQFPQFDVHTDEGNVATRWKKWLDRYKNLVVALGITDKNRQKALLLHYAGIEVHDIFSTLQVNDNEEDVFKQTTDALNAYFAPKVNREFEVYKFRNAKQNIGENIDTYHTRLRKLAETCEFTNVESEIKSQIVQSCSSSRLRRRALREEMNLENLLKLARSLELSDSQASHIEKESVASSVVNKLNMQGQSQSRGRGRSRGRARSRGVQNRSTGNDRRRQGGKKCFKCGYDYPHKYSCPAIGQICKKCGGKDHFARTCKNNPKGDKGSLQQVDDKPEPNLSSSEDDYVFKVNEPVKASKHPYVNIELCNTKISMLVDTGATVNIISNKLYKTLKSKPKLQSSSKKLYGYDQKEVDIEGCFETQITYASKSTTCNTIIYVAKGDNGSLLSYQTAVDLGIIPVIRLVSQSRTEEILSEYADRFEGMGKVKDVQLKIHIDESVAPIAQQHRRIPFHMRKKVEAELKRLEDLDIIEKVEGPTPWVSPIVVAPKPKNPNEIRICVDMRLPNQAVKREKHIMPTVEDIISEVSGSKHFSKLDLNAGFHQIELAPESRNITTFTTHVGLRRYKRLIFGLSSAAEKFQSIIRDSLEGIEGVRNLSDDIIVHAKTQEEHDDRLKATLQRLRERNITLNKSKCEFNRDKVEFFGNVFSNKGLSADPKKITAIKEAKPPANVSELRSFLGLANYVSRFIPNFASIVSPLRTLTHKNVTWRWGKVENEAFKKLKNSLIEDVMEYFDPSKQSKLVVDASPVGLGAILMQEGKVISYASKTLSDVESRYSQTEKEALAIVWGCEHYHLYLYGSSFMLYTDHKPLEVIFNNPKSRPPARIERWRLRLQPYDFIVKYRPGTGNPADFMSRQPIDSIDSKSQRHSKVAEEYLSFIVEQTTPKAMTLSEISVATKQDRVLQNAMNCLVTGNWSSVDSTSETYPYLRVKEQLSIATVQEGSILLFDTRIVVPKQFQQRVVNLAHEGHQGLVKTKQLLREKVWFPGLSKLVESTCRECIPCLASTHSNNVEPLKMTKIPERPWTHLSADFCGPFPTGEYLLVVVDDHSRFPVVEFVHSTSAKSTIPKLDKIFSLFGIPEELKTDNGPPFQSADFAKFADYLGFRHRKITPLWPKANGTAERFMRTLNKTIKAATVESLNWKQELFKFLRNYRATPHSTTSISPAEALLGRKLQTKLPELPKCQPKVQKSIIVQDDQRKSAIKEDSDCRNNAKESELKESDFVLVKQPHKDKLSTPFNPKPLCVTDKKGSMITAEDESGHKITRNSSFFKKVEGMRSLPKFEPAQEEEEEFEVTPNEVSEPTPNKTSTPNQISKRPIRSTKRPAYLSDYVTPYSFFGIIHTVGLPQQHVAFLFNKERQGNTECSSGSKYNTDMAEGFVPPDYQLIQVHVVLSPATDVPLLQNLIGQPSSYDQYHHSNSQHHHSNHSSDDSVSIEEYIQEVNNLPLYRDNFSVNKDDVRHQHFITEHHKIGMHLKKIYLDKWNLETSRIGPKHFILSADDSLEAYSSLLATLFTFLPRNLFRSLRSDSISTVAKSNISRTKKRGAQINEQQQISLNNFTVEFSSLNSIFKQYFTDYNISLYEFLLNVCTNVNLPSLSYSLSEKQAQSLLLEVQSNIDVLLSKKNQDKGFLRFSDTLMFSYLDALITQLHKAEQLFQKIFVHTLGVKQIYHLLSALRYEVSSLPKLGSRVIFELYKSSSDRKSHYIRVLYNGEDITHSIPLCSSKGRHGLCDLKYFVDYHKIKHMSL</sequence>
<dbReference type="InterPro" id="IPR001969">
    <property type="entry name" value="Aspartic_peptidase_AS"/>
</dbReference>
<dbReference type="Gene3D" id="2.40.70.10">
    <property type="entry name" value="Acid Proteases"/>
    <property type="match status" value="1"/>
</dbReference>
<dbReference type="CDD" id="cd09274">
    <property type="entry name" value="RNase_HI_RT_Ty3"/>
    <property type="match status" value="1"/>
</dbReference>
<dbReference type="EC" id="2.7.7.49" evidence="1"/>
<dbReference type="Proteomes" id="UP001186944">
    <property type="component" value="Unassembled WGS sequence"/>
</dbReference>
<dbReference type="GO" id="GO:0003964">
    <property type="term" value="F:RNA-directed DNA polymerase activity"/>
    <property type="evidence" value="ECO:0007669"/>
    <property type="project" value="UniProtKB-KW"/>
</dbReference>
<dbReference type="PROSITE" id="PS50994">
    <property type="entry name" value="INTEGRASE"/>
    <property type="match status" value="1"/>
</dbReference>
<dbReference type="GO" id="GO:0003676">
    <property type="term" value="F:nucleic acid binding"/>
    <property type="evidence" value="ECO:0007669"/>
    <property type="project" value="InterPro"/>
</dbReference>
<evidence type="ECO:0000259" key="10">
    <source>
        <dbReference type="PROSITE" id="PS50994"/>
    </source>
</evidence>
<feature type="region of interest" description="Disordered" evidence="8">
    <location>
        <begin position="185"/>
        <end position="226"/>
    </location>
</feature>
<evidence type="ECO:0000256" key="7">
    <source>
        <dbReference type="ARBA" id="ARBA00022918"/>
    </source>
</evidence>
<dbReference type="FunFam" id="3.30.420.10:FF:000063">
    <property type="entry name" value="Retrovirus-related Pol polyprotein from transposon 297-like Protein"/>
    <property type="match status" value="1"/>
</dbReference>
<evidence type="ECO:0000256" key="1">
    <source>
        <dbReference type="ARBA" id="ARBA00012493"/>
    </source>
</evidence>
<dbReference type="Gene3D" id="1.10.340.70">
    <property type="match status" value="1"/>
</dbReference>
<dbReference type="InterPro" id="IPR041588">
    <property type="entry name" value="Integrase_H2C2"/>
</dbReference>
<dbReference type="SUPFAM" id="SSF53098">
    <property type="entry name" value="Ribonuclease H-like"/>
    <property type="match status" value="1"/>
</dbReference>
<dbReference type="Gene3D" id="3.30.420.10">
    <property type="entry name" value="Ribonuclease H-like superfamily/Ribonuclease H"/>
    <property type="match status" value="1"/>
</dbReference>
<dbReference type="InterPro" id="IPR041373">
    <property type="entry name" value="RT_RNaseH"/>
</dbReference>
<dbReference type="SUPFAM" id="SSF56672">
    <property type="entry name" value="DNA/RNA polymerases"/>
    <property type="match status" value="1"/>
</dbReference>
<dbReference type="InterPro" id="IPR021109">
    <property type="entry name" value="Peptidase_aspartic_dom_sf"/>
</dbReference>
<keyword evidence="2" id="KW-0808">Transferase</keyword>
<reference evidence="11" key="1">
    <citation type="submission" date="2019-08" db="EMBL/GenBank/DDBJ databases">
        <title>The improved chromosome-level genome for the pearl oyster Pinctada fucata martensii using PacBio sequencing and Hi-C.</title>
        <authorList>
            <person name="Zheng Z."/>
        </authorList>
    </citation>
    <scope>NUCLEOTIDE SEQUENCE</scope>
    <source>
        <strain evidence="11">ZZ-2019</strain>
        <tissue evidence="11">Adductor muscle</tissue>
    </source>
</reference>
<dbReference type="PANTHER" id="PTHR37984">
    <property type="entry name" value="PROTEIN CBG26694"/>
    <property type="match status" value="1"/>
</dbReference>
<dbReference type="GO" id="GO:0004519">
    <property type="term" value="F:endonuclease activity"/>
    <property type="evidence" value="ECO:0007669"/>
    <property type="project" value="UniProtKB-KW"/>
</dbReference>
<keyword evidence="6" id="KW-0378">Hydrolase</keyword>
<dbReference type="InterPro" id="IPR029033">
    <property type="entry name" value="His_PPase_superfam"/>
</dbReference>
<evidence type="ECO:0000256" key="3">
    <source>
        <dbReference type="ARBA" id="ARBA00022695"/>
    </source>
</evidence>
<dbReference type="CDD" id="cd01647">
    <property type="entry name" value="RT_LTR"/>
    <property type="match status" value="1"/>
</dbReference>